<dbReference type="SMART" id="SM00822">
    <property type="entry name" value="PKS_KR"/>
    <property type="match status" value="1"/>
</dbReference>
<dbReference type="InterPro" id="IPR020904">
    <property type="entry name" value="Sc_DH/Rdtase_CS"/>
</dbReference>
<proteinExistence type="inferred from homology"/>
<dbReference type="RefSeq" id="WP_207770495.1">
    <property type="nucleotide sequence ID" value="NZ_FZMO01000434.1"/>
</dbReference>
<dbReference type="InterPro" id="IPR057326">
    <property type="entry name" value="KR_dom"/>
</dbReference>
<dbReference type="SUPFAM" id="SSF51735">
    <property type="entry name" value="NAD(P)-binding Rossmann-fold domains"/>
    <property type="match status" value="1"/>
</dbReference>
<evidence type="ECO:0000313" key="5">
    <source>
        <dbReference type="Proteomes" id="UP000234331"/>
    </source>
</evidence>
<dbReference type="EMBL" id="FZMO01000434">
    <property type="protein sequence ID" value="SNQ50577.1"/>
    <property type="molecule type" value="Genomic_DNA"/>
</dbReference>
<dbReference type="PANTHER" id="PTHR42760">
    <property type="entry name" value="SHORT-CHAIN DEHYDROGENASES/REDUCTASES FAMILY MEMBER"/>
    <property type="match status" value="1"/>
</dbReference>
<dbReference type="Proteomes" id="UP000234331">
    <property type="component" value="Unassembled WGS sequence"/>
</dbReference>
<name>A0A2I2KY42_9ACTN</name>
<dbReference type="Gene3D" id="3.40.50.720">
    <property type="entry name" value="NAD(P)-binding Rossmann-like Domain"/>
    <property type="match status" value="1"/>
</dbReference>
<reference evidence="4 5" key="1">
    <citation type="submission" date="2017-06" db="EMBL/GenBank/DDBJ databases">
        <authorList>
            <person name="Kim H.J."/>
            <person name="Triplett B.A."/>
        </authorList>
    </citation>
    <scope>NUCLEOTIDE SEQUENCE [LARGE SCALE GENOMIC DNA]</scope>
    <source>
        <strain evidence="4">FRACA_ARgP5</strain>
    </source>
</reference>
<dbReference type="PANTHER" id="PTHR42760:SF40">
    <property type="entry name" value="3-OXOACYL-[ACYL-CARRIER-PROTEIN] REDUCTASE, CHLOROPLASTIC"/>
    <property type="match status" value="1"/>
</dbReference>
<dbReference type="PROSITE" id="PS00061">
    <property type="entry name" value="ADH_SHORT"/>
    <property type="match status" value="1"/>
</dbReference>
<keyword evidence="5" id="KW-1185">Reference proteome</keyword>
<dbReference type="InterPro" id="IPR036291">
    <property type="entry name" value="NAD(P)-bd_dom_sf"/>
</dbReference>
<dbReference type="Pfam" id="PF13561">
    <property type="entry name" value="adh_short_C2"/>
    <property type="match status" value="1"/>
</dbReference>
<dbReference type="PRINTS" id="PR00080">
    <property type="entry name" value="SDRFAMILY"/>
</dbReference>
<dbReference type="FunFam" id="3.40.50.720:FF:000084">
    <property type="entry name" value="Short-chain dehydrogenase reductase"/>
    <property type="match status" value="1"/>
</dbReference>
<dbReference type="AlphaFoldDB" id="A0A2I2KY42"/>
<evidence type="ECO:0000313" key="4">
    <source>
        <dbReference type="EMBL" id="SNQ50577.1"/>
    </source>
</evidence>
<dbReference type="GO" id="GO:0030497">
    <property type="term" value="P:fatty acid elongation"/>
    <property type="evidence" value="ECO:0007669"/>
    <property type="project" value="TreeGrafter"/>
</dbReference>
<comment type="similarity">
    <text evidence="1">Belongs to the short-chain dehydrogenases/reductases (SDR) family.</text>
</comment>
<dbReference type="PRINTS" id="PR00081">
    <property type="entry name" value="GDHRDH"/>
</dbReference>
<evidence type="ECO:0000259" key="3">
    <source>
        <dbReference type="SMART" id="SM00822"/>
    </source>
</evidence>
<keyword evidence="2" id="KW-0560">Oxidoreductase</keyword>
<evidence type="ECO:0000256" key="2">
    <source>
        <dbReference type="ARBA" id="ARBA00023002"/>
    </source>
</evidence>
<dbReference type="GO" id="GO:0016616">
    <property type="term" value="F:oxidoreductase activity, acting on the CH-OH group of donors, NAD or NADP as acceptor"/>
    <property type="evidence" value="ECO:0007669"/>
    <property type="project" value="TreeGrafter"/>
</dbReference>
<gene>
    <name evidence="4" type="ORF">FRACA_490009</name>
</gene>
<evidence type="ECO:0000256" key="1">
    <source>
        <dbReference type="ARBA" id="ARBA00006484"/>
    </source>
</evidence>
<protein>
    <submittedName>
        <fullName evidence="4">Oxidoreductase</fullName>
    </submittedName>
</protein>
<dbReference type="InterPro" id="IPR002347">
    <property type="entry name" value="SDR_fam"/>
</dbReference>
<accession>A0A2I2KY42</accession>
<feature type="domain" description="Ketoreductase" evidence="3">
    <location>
        <begin position="7"/>
        <end position="222"/>
    </location>
</feature>
<sequence>MTDLTGRTVVVTGGNSGLGLGMAEGVGRAGAQVVIWSRTATRNEKAVAALAEAGVRASAVACDTSDEASVDKAMAETTSRYGAVDCMIANAGIAAAAPYAETSLDDWHRVLRTNLDGTFLCTRAAARHFIERGEGGAMVVVSSTISRYGGAGQAAYTTSKSGLVGLGRTLAVELARHRVRVNILVPGWVATAMNTHLRENEAFMRATTARTPVRRWAQPDEFHEVAAFLADPTLMYHTGNEVIVDGGYTVY</sequence>
<organism evidence="4 5">
    <name type="scientific">Frankia canadensis</name>
    <dbReference type="NCBI Taxonomy" id="1836972"/>
    <lineage>
        <taxon>Bacteria</taxon>
        <taxon>Bacillati</taxon>
        <taxon>Actinomycetota</taxon>
        <taxon>Actinomycetes</taxon>
        <taxon>Frankiales</taxon>
        <taxon>Frankiaceae</taxon>
        <taxon>Frankia</taxon>
    </lineage>
</organism>